<dbReference type="AlphaFoldDB" id="R4WHZ7"/>
<evidence type="ECO:0000313" key="1">
    <source>
        <dbReference type="EMBL" id="BAN20200.1"/>
    </source>
</evidence>
<name>R4WHZ7_RIPPE</name>
<dbReference type="PANTHER" id="PTHR31649">
    <property type="entry name" value="AGAP009604-PA"/>
    <property type="match status" value="1"/>
</dbReference>
<dbReference type="PANTHER" id="PTHR31649:SF10">
    <property type="entry name" value="IP19903P-RELATED"/>
    <property type="match status" value="1"/>
</dbReference>
<reference evidence="1" key="1">
    <citation type="journal article" date="2013" name="PLoS ONE">
        <title>Gene expression in gut symbiotic organ of stinkbug affected by extracellular bacterial symbiont.</title>
        <authorList>
            <person name="Futahashi R."/>
            <person name="Tanaka K."/>
            <person name="Tanahashi M."/>
            <person name="Nikoh N."/>
            <person name="Kikuchi Y."/>
            <person name="Lee B.L."/>
            <person name="Fukatsu T."/>
        </authorList>
    </citation>
    <scope>NUCLEOTIDE SEQUENCE</scope>
    <source>
        <tissue evidence="1">Midgut</tissue>
    </source>
</reference>
<dbReference type="SMART" id="SM00696">
    <property type="entry name" value="DM9"/>
    <property type="match status" value="2"/>
</dbReference>
<accession>R4WHZ7</accession>
<organism evidence="1">
    <name type="scientific">Riptortus pedestris</name>
    <name type="common">Bean bug</name>
    <dbReference type="NCBI Taxonomy" id="329032"/>
    <lineage>
        <taxon>Eukaryota</taxon>
        <taxon>Metazoa</taxon>
        <taxon>Ecdysozoa</taxon>
        <taxon>Arthropoda</taxon>
        <taxon>Hexapoda</taxon>
        <taxon>Insecta</taxon>
        <taxon>Pterygota</taxon>
        <taxon>Neoptera</taxon>
        <taxon>Paraneoptera</taxon>
        <taxon>Hemiptera</taxon>
        <taxon>Heteroptera</taxon>
        <taxon>Panheteroptera</taxon>
        <taxon>Pentatomomorpha</taxon>
        <taxon>Coreoidea</taxon>
        <taxon>Alydidae</taxon>
        <taxon>Riptortus</taxon>
    </lineage>
</organism>
<dbReference type="InterPro" id="IPR006616">
    <property type="entry name" value="DM9_repeat"/>
</dbReference>
<dbReference type="EMBL" id="AK416985">
    <property type="protein sequence ID" value="BAN20200.1"/>
    <property type="molecule type" value="mRNA"/>
</dbReference>
<sequence length="154" mass="16650">MFEWAKPAHCTGDLIWAWSSAGNVPSGAVHGGRDADGGTIYVGRATHNGDVLPAKVCPNHGCAFVCWNGEEITKLEYEVLVSEHTAWKDAEGGDVPSEAIQIGQTRDGEPLYVGRTLIEGTLTIGKVHPSHGVLYVPYEGKEENFSNYEVLILL</sequence>
<protein>
    <submittedName>
        <fullName evidence="1">Uncharacterized protein</fullName>
    </submittedName>
</protein>
<proteinExistence type="evidence at transcript level"/>
<dbReference type="Pfam" id="PF11901">
    <property type="entry name" value="DM9"/>
    <property type="match status" value="1"/>
</dbReference>